<protein>
    <submittedName>
        <fullName evidence="1">Uncharacterized protein</fullName>
    </submittedName>
</protein>
<evidence type="ECO:0000313" key="2">
    <source>
        <dbReference type="Proteomes" id="UP000002624"/>
    </source>
</evidence>
<gene>
    <name evidence="1" type="ORF">HCDG_05569</name>
</gene>
<dbReference type="Proteomes" id="UP000002624">
    <property type="component" value="Unassembled WGS sequence"/>
</dbReference>
<proteinExistence type="predicted"/>
<organism evidence="1 2">
    <name type="scientific">Ajellomyces capsulatus (strain H143)</name>
    <name type="common">Darling's disease fungus</name>
    <name type="synonym">Histoplasma capsulatum</name>
    <dbReference type="NCBI Taxonomy" id="544712"/>
    <lineage>
        <taxon>Eukaryota</taxon>
        <taxon>Fungi</taxon>
        <taxon>Dikarya</taxon>
        <taxon>Ascomycota</taxon>
        <taxon>Pezizomycotina</taxon>
        <taxon>Eurotiomycetes</taxon>
        <taxon>Eurotiomycetidae</taxon>
        <taxon>Onygenales</taxon>
        <taxon>Ajellomycetaceae</taxon>
        <taxon>Histoplasma</taxon>
    </lineage>
</organism>
<sequence>MAGVSQSVTEEKCESESHTSSIYLLLKAVLEPGVHQPLIHGDCSPSTHGSKHLSPAPGPWATSIAIYLITDIPPTFEEPHWQSGTSVLHHAPPTSVWCLVPARLVAFLAFLFLNPKCFPFCFGVDAL</sequence>
<dbReference type="AlphaFoldDB" id="C6HH88"/>
<name>C6HH88_AJECH</name>
<dbReference type="EMBL" id="GG692427">
    <property type="protein sequence ID" value="EER40172.1"/>
    <property type="molecule type" value="Genomic_DNA"/>
</dbReference>
<dbReference type="HOGENOM" id="CLU_1969933_0_0_1"/>
<accession>C6HH88</accession>
<reference evidence="2" key="1">
    <citation type="submission" date="2009-05" db="EMBL/GenBank/DDBJ databases">
        <title>The genome sequence of Ajellomyces capsulatus strain H143.</title>
        <authorList>
            <person name="Champion M."/>
            <person name="Cuomo C.A."/>
            <person name="Ma L.-J."/>
            <person name="Henn M.R."/>
            <person name="Sil A."/>
            <person name="Goldman B."/>
            <person name="Young S.K."/>
            <person name="Kodira C.D."/>
            <person name="Zeng Q."/>
            <person name="Koehrsen M."/>
            <person name="Alvarado L."/>
            <person name="Berlin A.M."/>
            <person name="Borenstein D."/>
            <person name="Chen Z."/>
            <person name="Engels R."/>
            <person name="Freedman E."/>
            <person name="Gellesch M."/>
            <person name="Goldberg J."/>
            <person name="Griggs A."/>
            <person name="Gujja S."/>
            <person name="Heiman D.I."/>
            <person name="Hepburn T.A."/>
            <person name="Howarth C."/>
            <person name="Jen D."/>
            <person name="Larson L."/>
            <person name="Lewis B."/>
            <person name="Mehta T."/>
            <person name="Park D."/>
            <person name="Pearson M."/>
            <person name="Roberts A."/>
            <person name="Saif S."/>
            <person name="Shea T.D."/>
            <person name="Shenoy N."/>
            <person name="Sisk P."/>
            <person name="Stolte C."/>
            <person name="Sykes S."/>
            <person name="Walk T."/>
            <person name="White J."/>
            <person name="Yandava C."/>
            <person name="Klein B."/>
            <person name="McEwen J.G."/>
            <person name="Puccia R."/>
            <person name="Goldman G.H."/>
            <person name="Felipe M.S."/>
            <person name="Nino-Vega G."/>
            <person name="San-Blas G."/>
            <person name="Taylor J.W."/>
            <person name="Mendoza L."/>
            <person name="Galagan J.E."/>
            <person name="Nusbaum C."/>
            <person name="Birren B.W."/>
        </authorList>
    </citation>
    <scope>NUCLEOTIDE SEQUENCE [LARGE SCALE GENOMIC DNA]</scope>
    <source>
        <strain evidence="2">H143</strain>
    </source>
</reference>
<dbReference type="VEuPathDB" id="FungiDB:HCDG_05569"/>
<evidence type="ECO:0000313" key="1">
    <source>
        <dbReference type="EMBL" id="EER40172.1"/>
    </source>
</evidence>